<gene>
    <name evidence="5" type="ORF">GCM10025863_07780</name>
</gene>
<accession>A0ABM8FS00</accession>
<comment type="similarity">
    <text evidence="1">Belongs to the HpcH/HpaI aldolase family.</text>
</comment>
<dbReference type="PANTHER" id="PTHR30502:SF0">
    <property type="entry name" value="PHOSPHOENOLPYRUVATE CARBOXYLASE FAMILY PROTEIN"/>
    <property type="match status" value="1"/>
</dbReference>
<keyword evidence="2" id="KW-0479">Metal-binding</keyword>
<sequence>MTDNPDTTGFRALFHAPGPLDSQYLSSSDPAIASIVGQSGTDYVILDAEHSVYSLATLRGCIDAVAQTPARCVVRIADDSPTLIKQILDLGVDGIQVPNVSTADQAERIVKAAKYPPEGIRGIGGGRASGYGPRMNQSVSTANSSVAIIVMIESAEGIRNAADIAAVPGIDGLSVGPHDLALDLGIPMNPQHPKLLDAFHTLVAAGRASEKKVGVVCGLEDVPQWLAEGAQLFTVFFTTQVLNAAAKDTSSKMRAAFHARIDA</sequence>
<dbReference type="Gene3D" id="3.20.20.60">
    <property type="entry name" value="Phosphoenolpyruvate-binding domains"/>
    <property type="match status" value="1"/>
</dbReference>
<keyword evidence="6" id="KW-1185">Reference proteome</keyword>
<dbReference type="InterPro" id="IPR050251">
    <property type="entry name" value="HpcH-HpaI_aldolase"/>
</dbReference>
<evidence type="ECO:0000313" key="6">
    <source>
        <dbReference type="Proteomes" id="UP001321543"/>
    </source>
</evidence>
<evidence type="ECO:0000313" key="5">
    <source>
        <dbReference type="EMBL" id="BDZ38164.1"/>
    </source>
</evidence>
<dbReference type="Proteomes" id="UP001321543">
    <property type="component" value="Chromosome"/>
</dbReference>
<evidence type="ECO:0000259" key="4">
    <source>
        <dbReference type="Pfam" id="PF03328"/>
    </source>
</evidence>
<dbReference type="SUPFAM" id="SSF51621">
    <property type="entry name" value="Phosphoenolpyruvate/pyruvate domain"/>
    <property type="match status" value="1"/>
</dbReference>
<proteinExistence type="inferred from homology"/>
<evidence type="ECO:0000256" key="1">
    <source>
        <dbReference type="ARBA" id="ARBA00005568"/>
    </source>
</evidence>
<name>A0ABM8FS00_9MICO</name>
<dbReference type="InterPro" id="IPR040442">
    <property type="entry name" value="Pyrv_kinase-like_dom_sf"/>
</dbReference>
<evidence type="ECO:0000256" key="2">
    <source>
        <dbReference type="ARBA" id="ARBA00022723"/>
    </source>
</evidence>
<organism evidence="5 6">
    <name type="scientific">Microbacterium suwonense</name>
    <dbReference type="NCBI Taxonomy" id="683047"/>
    <lineage>
        <taxon>Bacteria</taxon>
        <taxon>Bacillati</taxon>
        <taxon>Actinomycetota</taxon>
        <taxon>Actinomycetes</taxon>
        <taxon>Micrococcales</taxon>
        <taxon>Microbacteriaceae</taxon>
        <taxon>Microbacterium</taxon>
    </lineage>
</organism>
<keyword evidence="3" id="KW-0456">Lyase</keyword>
<feature type="domain" description="HpcH/HpaI aldolase/citrate lyase" evidence="4">
    <location>
        <begin position="24"/>
        <end position="241"/>
    </location>
</feature>
<reference evidence="6" key="1">
    <citation type="journal article" date="2019" name="Int. J. Syst. Evol. Microbiol.">
        <title>The Global Catalogue of Microorganisms (GCM) 10K type strain sequencing project: providing services to taxonomists for standard genome sequencing and annotation.</title>
        <authorList>
            <consortium name="The Broad Institute Genomics Platform"/>
            <consortium name="The Broad Institute Genome Sequencing Center for Infectious Disease"/>
            <person name="Wu L."/>
            <person name="Ma J."/>
        </authorList>
    </citation>
    <scope>NUCLEOTIDE SEQUENCE [LARGE SCALE GENOMIC DNA]</scope>
    <source>
        <strain evidence="6">NBRC 106310</strain>
    </source>
</reference>
<dbReference type="InterPro" id="IPR015813">
    <property type="entry name" value="Pyrv/PenolPyrv_kinase-like_dom"/>
</dbReference>
<protein>
    <submittedName>
        <fullName evidence="5">4-hydroxy-2-oxovalerate aldolase</fullName>
    </submittedName>
</protein>
<dbReference type="PANTHER" id="PTHR30502">
    <property type="entry name" value="2-KETO-3-DEOXY-L-RHAMNONATE ALDOLASE"/>
    <property type="match status" value="1"/>
</dbReference>
<dbReference type="EMBL" id="AP027728">
    <property type="protein sequence ID" value="BDZ38164.1"/>
    <property type="molecule type" value="Genomic_DNA"/>
</dbReference>
<dbReference type="InterPro" id="IPR005000">
    <property type="entry name" value="Aldolase/citrate-lyase_domain"/>
</dbReference>
<dbReference type="Pfam" id="PF03328">
    <property type="entry name" value="HpcH_HpaI"/>
    <property type="match status" value="1"/>
</dbReference>
<evidence type="ECO:0000256" key="3">
    <source>
        <dbReference type="ARBA" id="ARBA00023239"/>
    </source>
</evidence>